<comment type="similarity">
    <text evidence="7">Belongs to the PRPF40 family.</text>
</comment>
<evidence type="ECO:0000256" key="4">
    <source>
        <dbReference type="ARBA" id="ARBA00023187"/>
    </source>
</evidence>
<feature type="domain" description="FF" evidence="12">
    <location>
        <begin position="560"/>
        <end position="614"/>
    </location>
</feature>
<evidence type="ECO:0000313" key="14">
    <source>
        <dbReference type="Proteomes" id="UP000685013"/>
    </source>
</evidence>
<evidence type="ECO:0000256" key="7">
    <source>
        <dbReference type="ARBA" id="ARBA00061317"/>
    </source>
</evidence>
<evidence type="ECO:0000256" key="3">
    <source>
        <dbReference type="ARBA" id="ARBA00022737"/>
    </source>
</evidence>
<dbReference type="FunFam" id="2.20.70.10:FF:000228">
    <property type="entry name" value="Pre-mRNA-processing protein 40A"/>
    <property type="match status" value="1"/>
</dbReference>
<comment type="caution">
    <text evidence="13">The sequence shown here is derived from an EMBL/GenBank/DDBJ whole genome shotgun (WGS) entry which is preliminary data.</text>
</comment>
<evidence type="ECO:0000256" key="10">
    <source>
        <dbReference type="SAM" id="MobiDB-lite"/>
    </source>
</evidence>
<dbReference type="InterPro" id="IPR001202">
    <property type="entry name" value="WW_dom"/>
</dbReference>
<organism evidence="13 14">
    <name type="scientific">Cucurbita argyrosperma subsp. sororia</name>
    <dbReference type="NCBI Taxonomy" id="37648"/>
    <lineage>
        <taxon>Eukaryota</taxon>
        <taxon>Viridiplantae</taxon>
        <taxon>Streptophyta</taxon>
        <taxon>Embryophyta</taxon>
        <taxon>Tracheophyta</taxon>
        <taxon>Spermatophyta</taxon>
        <taxon>Magnoliopsida</taxon>
        <taxon>eudicotyledons</taxon>
        <taxon>Gunneridae</taxon>
        <taxon>Pentapetalae</taxon>
        <taxon>rosids</taxon>
        <taxon>fabids</taxon>
        <taxon>Cucurbitales</taxon>
        <taxon>Cucurbitaceae</taxon>
        <taxon>Cucurbiteae</taxon>
        <taxon>Cucurbita</taxon>
    </lineage>
</organism>
<keyword evidence="14" id="KW-1185">Reference proteome</keyword>
<keyword evidence="9" id="KW-0175">Coiled coil</keyword>
<dbReference type="Proteomes" id="UP000685013">
    <property type="component" value="Chromosome 9"/>
</dbReference>
<feature type="domain" description="WW" evidence="11">
    <location>
        <begin position="309"/>
        <end position="342"/>
    </location>
</feature>
<feature type="region of interest" description="Disordered" evidence="10">
    <location>
        <begin position="393"/>
        <end position="418"/>
    </location>
</feature>
<dbReference type="Pfam" id="PF00397">
    <property type="entry name" value="WW"/>
    <property type="match status" value="2"/>
</dbReference>
<evidence type="ECO:0000259" key="12">
    <source>
        <dbReference type="PROSITE" id="PS51676"/>
    </source>
</evidence>
<evidence type="ECO:0000256" key="5">
    <source>
        <dbReference type="ARBA" id="ARBA00023242"/>
    </source>
</evidence>
<feature type="non-terminal residue" evidence="13">
    <location>
        <position position="1"/>
    </location>
</feature>
<dbReference type="GO" id="GO:0070063">
    <property type="term" value="F:RNA polymerase binding"/>
    <property type="evidence" value="ECO:0007669"/>
    <property type="project" value="UniProtKB-ARBA"/>
</dbReference>
<dbReference type="PROSITE" id="PS01159">
    <property type="entry name" value="WW_DOMAIN_1"/>
    <property type="match status" value="1"/>
</dbReference>
<dbReference type="CDD" id="cd00201">
    <property type="entry name" value="WW"/>
    <property type="match status" value="2"/>
</dbReference>
<reference evidence="13 14" key="1">
    <citation type="journal article" date="2021" name="Hortic Res">
        <title>The domestication of Cucurbita argyrosperma as revealed by the genome of its wild relative.</title>
        <authorList>
            <person name="Barrera-Redondo J."/>
            <person name="Sanchez-de la Vega G."/>
            <person name="Aguirre-Liguori J.A."/>
            <person name="Castellanos-Morales G."/>
            <person name="Gutierrez-Guerrero Y.T."/>
            <person name="Aguirre-Dugua X."/>
            <person name="Aguirre-Planter E."/>
            <person name="Tenaillon M.I."/>
            <person name="Lira-Saade R."/>
            <person name="Eguiarte L.E."/>
        </authorList>
    </citation>
    <scope>NUCLEOTIDE SEQUENCE [LARGE SCALE GENOMIC DNA]</scope>
    <source>
        <strain evidence="13">JBR-2021</strain>
    </source>
</reference>
<feature type="coiled-coil region" evidence="9">
    <location>
        <begin position="676"/>
        <end position="705"/>
    </location>
</feature>
<feature type="compositionally biased region" description="Basic and acidic residues" evidence="10">
    <location>
        <begin position="1042"/>
        <end position="1058"/>
    </location>
</feature>
<feature type="compositionally biased region" description="Polar residues" evidence="10">
    <location>
        <begin position="229"/>
        <end position="243"/>
    </location>
</feature>
<feature type="domain" description="FF" evidence="12">
    <location>
        <begin position="767"/>
        <end position="830"/>
    </location>
</feature>
<evidence type="ECO:0000259" key="11">
    <source>
        <dbReference type="PROSITE" id="PS50020"/>
    </source>
</evidence>
<dbReference type="GO" id="GO:0003723">
    <property type="term" value="F:RNA binding"/>
    <property type="evidence" value="ECO:0007669"/>
    <property type="project" value="TreeGrafter"/>
</dbReference>
<dbReference type="InterPro" id="IPR039726">
    <property type="entry name" value="Prp40-like"/>
</dbReference>
<feature type="domain" description="FF" evidence="12">
    <location>
        <begin position="688"/>
        <end position="749"/>
    </location>
</feature>
<dbReference type="FunFam" id="1.10.10.440:FF:000022">
    <property type="entry name" value="Pre-mRNA-processing protein 40A"/>
    <property type="match status" value="1"/>
</dbReference>
<keyword evidence="5" id="KW-0539">Nucleus</keyword>
<name>A0AAV6N204_9ROSI</name>
<keyword evidence="2" id="KW-0507">mRNA processing</keyword>
<dbReference type="PANTHER" id="PTHR11864:SF0">
    <property type="entry name" value="PRP40 PRE-MRNA PROCESSING FACTOR 40 HOMOLOG A (YEAST)"/>
    <property type="match status" value="1"/>
</dbReference>
<dbReference type="FunFam" id="1.10.10.440:FF:000026">
    <property type="entry name" value="Pre-mRNA-processing protein 40A"/>
    <property type="match status" value="1"/>
</dbReference>
<evidence type="ECO:0000256" key="1">
    <source>
        <dbReference type="ARBA" id="ARBA00004123"/>
    </source>
</evidence>
<dbReference type="GO" id="GO:0045292">
    <property type="term" value="P:mRNA cis splicing, via spliceosome"/>
    <property type="evidence" value="ECO:0007669"/>
    <property type="project" value="InterPro"/>
</dbReference>
<feature type="compositionally biased region" description="Basic and acidic residues" evidence="10">
    <location>
        <begin position="1092"/>
        <end position="1101"/>
    </location>
</feature>
<protein>
    <submittedName>
        <fullName evidence="13">Pre-mRNA-processing protein 40A</fullName>
    </submittedName>
</protein>
<dbReference type="FunFam" id="1.10.10.440:FF:000024">
    <property type="entry name" value="Pre-mRNA-processing protein 40A"/>
    <property type="match status" value="1"/>
</dbReference>
<evidence type="ECO:0000256" key="6">
    <source>
        <dbReference type="ARBA" id="ARBA00056384"/>
    </source>
</evidence>
<dbReference type="PROSITE" id="PS51676">
    <property type="entry name" value="FF"/>
    <property type="match status" value="4"/>
</dbReference>
<feature type="region of interest" description="Disordered" evidence="10">
    <location>
        <begin position="229"/>
        <end position="254"/>
    </location>
</feature>
<comment type="function">
    <text evidence="6">Binds the phosphorylated C-terminal domain (CTD) of the largest subunit of RNA polymerase II and functions as a scaffold for RNA processing machineries. May be involved in pre-mRNA splicing.</text>
</comment>
<dbReference type="SMART" id="SM00441">
    <property type="entry name" value="FF"/>
    <property type="match status" value="5"/>
</dbReference>
<comment type="subunit">
    <text evidence="8">Interacts (via the WW domains) with the phosphorylated C-terminal domain of NRPB1 (via CTD domain).</text>
</comment>
<comment type="subcellular location">
    <subcellularLocation>
        <location evidence="1">Nucleus</location>
    </subcellularLocation>
</comment>
<gene>
    <name evidence="13" type="primary">PRP40A</name>
    <name evidence="13" type="ORF">SDJN03_13786</name>
</gene>
<dbReference type="GO" id="GO:0071004">
    <property type="term" value="C:U2-type prespliceosome"/>
    <property type="evidence" value="ECO:0007669"/>
    <property type="project" value="TreeGrafter"/>
</dbReference>
<proteinExistence type="inferred from homology"/>
<dbReference type="PROSITE" id="PS50020">
    <property type="entry name" value="WW_DOMAIN_2"/>
    <property type="match status" value="2"/>
</dbReference>
<accession>A0AAV6N204</accession>
<feature type="coiled-coil region" evidence="9">
    <location>
        <begin position="821"/>
        <end position="848"/>
    </location>
</feature>
<sequence>MTCSNRAHSRGRVAFSWENKPGECKAAVAPPFYRLGDDDLGQKKLRPPPCTSARKGQKKVQKDGVFEDPFLAAFRECSNGEDEKNCKLKQNKTGFVIRPLRFLTRYHTGFGATNFPTATSNNSRNFGSLFLAFGGLQLEIGLADLLSSGGQFRPVIPAQQGQTFISSSAQQFQLAGQNISSSNVGGPAGQVQQHQYPQSIPQLVPRPGHPTYIASSSQPIQMPYVQTRPLTSVPPQSQQNVPAPNNHMHGLGAHGLPLSSPYTFQSMSQMHAPVGVGNSQPWLSSVSQTTNTVSPIEQANQNSSVSAANPSSSDWQEHSSADGRRYYYNKKTKQSSWEKPLELMTPLERADASTVWKEFTAPDGRKYYYNKVTKESKWTIPEELKLAREQAQKEAAQGTQTDIAATTPQPTPAVGLSHTETPAISSVNSSISPTVSGVASSPVPVTPFVSVSNSPSVVASGSLTNTGTPIALTTSVPGTVSSQSVAAAGGTGPPAVLHANASSVTPFESLASHDVKNSVDGTSTEDIEEARKGMAVAGKVNETVLEEKSADDEPLIFANKLEAKNAFKALLESVNVKSDWTWEQAMREIINDKRYGALKTLGERKQAFHEYLGHRKKLDAEERRIKQKKAREEFTKMLEESKELTSSTRWSKAVSMFENDERFKAVERSRDREDLFESYIVELERKEKERAAEEHKKNIAEYRNFLESCDYIKVNSQWRKVQDRLEDDERCSRLEKLDRLLIFQDYIRDLEKEEEEQKKIQKERVRRIERKNRDEFRKLLDEQITAGILTAKTFWRDYCLKVKELPQYQAVASNISGSTPKDLFEDVLEELENKYHEEKAQIKDVMKAEKITITSSWTFDDFKAAIEEGGSLAVSDINFKLVYEDLLERAKEKEEKEAKRRQRLADDFSGLLHTFKEITNSSNWEDSKHLFEESEEYRSIGEESFAKEVFEEYIIHLQEKAKEKERKREEEKAKKEKEREEKEKRKEKERKEKEREREKEKGRVKKDETDSENVDASETHVYREDKKREKDKDRKHRKRHHSATDDGGSDKDEREESKKSRKHGSDRKKSRKHAYSPESDSESRHRRHKRDHRDGSRRNHDELEDGELGEDGEIQ</sequence>
<feature type="compositionally biased region" description="Basic and acidic residues" evidence="10">
    <location>
        <begin position="1017"/>
        <end position="1032"/>
    </location>
</feature>
<dbReference type="EMBL" id="JAGKQH010000009">
    <property type="protein sequence ID" value="KAG6591440.1"/>
    <property type="molecule type" value="Genomic_DNA"/>
</dbReference>
<feature type="compositionally biased region" description="Basic and acidic residues" evidence="10">
    <location>
        <begin position="961"/>
        <end position="1008"/>
    </location>
</feature>
<feature type="coiled-coil region" evidence="9">
    <location>
        <begin position="743"/>
        <end position="771"/>
    </location>
</feature>
<feature type="region of interest" description="Disordered" evidence="10">
    <location>
        <begin position="38"/>
        <end position="61"/>
    </location>
</feature>
<feature type="compositionally biased region" description="Basic residues" evidence="10">
    <location>
        <begin position="1059"/>
        <end position="1074"/>
    </location>
</feature>
<feature type="compositionally biased region" description="Acidic residues" evidence="10">
    <location>
        <begin position="1102"/>
        <end position="1115"/>
    </location>
</feature>
<feature type="compositionally biased region" description="Polar residues" evidence="10">
    <location>
        <begin position="397"/>
        <end position="408"/>
    </location>
</feature>
<feature type="compositionally biased region" description="Low complexity" evidence="10">
    <location>
        <begin position="299"/>
        <end position="313"/>
    </location>
</feature>
<dbReference type="GO" id="GO:0005685">
    <property type="term" value="C:U1 snRNP"/>
    <property type="evidence" value="ECO:0007669"/>
    <property type="project" value="TreeGrafter"/>
</dbReference>
<keyword evidence="4" id="KW-0508">mRNA splicing</keyword>
<evidence type="ECO:0000256" key="9">
    <source>
        <dbReference type="SAM" id="Coils"/>
    </source>
</evidence>
<dbReference type="PANTHER" id="PTHR11864">
    <property type="entry name" value="PRE-MRNA-PROCESSING PROTEIN PRP40"/>
    <property type="match status" value="1"/>
</dbReference>
<feature type="region of interest" description="Disordered" evidence="10">
    <location>
        <begin position="961"/>
        <end position="1115"/>
    </location>
</feature>
<feature type="domain" description="WW" evidence="11">
    <location>
        <begin position="350"/>
        <end position="383"/>
    </location>
</feature>
<evidence type="ECO:0000256" key="2">
    <source>
        <dbReference type="ARBA" id="ARBA00022664"/>
    </source>
</evidence>
<dbReference type="InterPro" id="IPR002713">
    <property type="entry name" value="FF_domain"/>
</dbReference>
<feature type="region of interest" description="Disordered" evidence="10">
    <location>
        <begin position="299"/>
        <end position="320"/>
    </location>
</feature>
<keyword evidence="3" id="KW-0677">Repeat</keyword>
<dbReference type="Pfam" id="PF25432">
    <property type="entry name" value="FF_PRPF40A"/>
    <property type="match status" value="1"/>
</dbReference>
<feature type="domain" description="FF" evidence="12">
    <location>
        <begin position="627"/>
        <end position="682"/>
    </location>
</feature>
<dbReference type="Pfam" id="PF01846">
    <property type="entry name" value="FF"/>
    <property type="match status" value="4"/>
</dbReference>
<evidence type="ECO:0000313" key="13">
    <source>
        <dbReference type="EMBL" id="KAG6591440.1"/>
    </source>
</evidence>
<dbReference type="FunFam" id="1.10.10.440:FF:000013">
    <property type="entry name" value="pre-mRNA-processing protein 40A isoform X1"/>
    <property type="match status" value="1"/>
</dbReference>
<dbReference type="AlphaFoldDB" id="A0AAV6N204"/>
<evidence type="ECO:0000256" key="8">
    <source>
        <dbReference type="ARBA" id="ARBA00064817"/>
    </source>
</evidence>
<dbReference type="FunFam" id="1.10.10.440:FF:000019">
    <property type="entry name" value="Pre-mRNA-processing protein 40A"/>
    <property type="match status" value="1"/>
</dbReference>
<dbReference type="SMART" id="SM00456">
    <property type="entry name" value="WW"/>
    <property type="match status" value="2"/>
</dbReference>